<dbReference type="Proteomes" id="UP000617979">
    <property type="component" value="Unassembled WGS sequence"/>
</dbReference>
<evidence type="ECO:0000256" key="2">
    <source>
        <dbReference type="SAM" id="SignalP"/>
    </source>
</evidence>
<protein>
    <recommendedName>
        <fullName evidence="5">Lipoprotein</fullName>
    </recommendedName>
</protein>
<comment type="caution">
    <text evidence="3">The sequence shown here is derived from an EMBL/GenBank/DDBJ whole genome shotgun (WGS) entry which is preliminary data.</text>
</comment>
<feature type="region of interest" description="Disordered" evidence="1">
    <location>
        <begin position="24"/>
        <end position="72"/>
    </location>
</feature>
<evidence type="ECO:0008006" key="5">
    <source>
        <dbReference type="Google" id="ProtNLM"/>
    </source>
</evidence>
<name>A0ABQ1GY59_9BACL</name>
<keyword evidence="4" id="KW-1185">Reference proteome</keyword>
<organism evidence="3 4">
    <name type="scientific">Kroppenstedtia guangzhouensis</name>
    <dbReference type="NCBI Taxonomy" id="1274356"/>
    <lineage>
        <taxon>Bacteria</taxon>
        <taxon>Bacillati</taxon>
        <taxon>Bacillota</taxon>
        <taxon>Bacilli</taxon>
        <taxon>Bacillales</taxon>
        <taxon>Thermoactinomycetaceae</taxon>
        <taxon>Kroppenstedtia</taxon>
    </lineage>
</organism>
<dbReference type="EMBL" id="BMEX01000012">
    <property type="protein sequence ID" value="GGA52737.1"/>
    <property type="molecule type" value="Genomic_DNA"/>
</dbReference>
<gene>
    <name evidence="3" type="ORF">GCM10007416_27270</name>
</gene>
<proteinExistence type="predicted"/>
<accession>A0ABQ1GY59</accession>
<keyword evidence="2" id="KW-0732">Signal</keyword>
<evidence type="ECO:0000313" key="3">
    <source>
        <dbReference type="EMBL" id="GGA52737.1"/>
    </source>
</evidence>
<feature type="chain" id="PRO_5045983056" description="Lipoprotein" evidence="2">
    <location>
        <begin position="24"/>
        <end position="190"/>
    </location>
</feature>
<feature type="signal peptide" evidence="2">
    <location>
        <begin position="1"/>
        <end position="23"/>
    </location>
</feature>
<dbReference type="RefSeq" id="WP_188433077.1">
    <property type="nucleotide sequence ID" value="NZ_BMEX01000012.1"/>
</dbReference>
<evidence type="ECO:0000256" key="1">
    <source>
        <dbReference type="SAM" id="MobiDB-lite"/>
    </source>
</evidence>
<feature type="compositionally biased region" description="Acidic residues" evidence="1">
    <location>
        <begin position="42"/>
        <end position="56"/>
    </location>
</feature>
<reference evidence="4" key="1">
    <citation type="journal article" date="2019" name="Int. J. Syst. Evol. Microbiol.">
        <title>The Global Catalogue of Microorganisms (GCM) 10K type strain sequencing project: providing services to taxonomists for standard genome sequencing and annotation.</title>
        <authorList>
            <consortium name="The Broad Institute Genomics Platform"/>
            <consortium name="The Broad Institute Genome Sequencing Center for Infectious Disease"/>
            <person name="Wu L."/>
            <person name="Ma J."/>
        </authorList>
    </citation>
    <scope>NUCLEOTIDE SEQUENCE [LARGE SCALE GENOMIC DNA]</scope>
    <source>
        <strain evidence="4">CGMCC 1.12404</strain>
    </source>
</reference>
<evidence type="ECO:0000313" key="4">
    <source>
        <dbReference type="Proteomes" id="UP000617979"/>
    </source>
</evidence>
<dbReference type="PROSITE" id="PS51257">
    <property type="entry name" value="PROKAR_LIPOPROTEIN"/>
    <property type="match status" value="1"/>
</dbReference>
<sequence>MLQKICLSLLITLLLAGCMNSNGDGDSHKPKQEQPTNAESSNDQESEDQTATEEHEDQTATNPSSDPNKKENYPWWRHSVQEHEKNLTFVDHHTKGSNGKYTIDLTITCPPEYRFYYDLIVVDSNGKHEVIKKREVSLPPEASYRPEHITFSISLPSRPPKEGLAYAVLYKLDENGKQYDAIQVKLEIWE</sequence>